<gene>
    <name evidence="1" type="ORF">AB8Z38_16845</name>
</gene>
<proteinExistence type="predicted"/>
<evidence type="ECO:0000313" key="1">
    <source>
        <dbReference type="EMBL" id="XDV60829.1"/>
    </source>
</evidence>
<organism evidence="1">
    <name type="scientific">Bradyrhizobium sp. LLZ17</name>
    <dbReference type="NCBI Taxonomy" id="3239388"/>
    <lineage>
        <taxon>Bacteria</taxon>
        <taxon>Pseudomonadati</taxon>
        <taxon>Pseudomonadota</taxon>
        <taxon>Alphaproteobacteria</taxon>
        <taxon>Hyphomicrobiales</taxon>
        <taxon>Nitrobacteraceae</taxon>
        <taxon>Bradyrhizobium</taxon>
    </lineage>
</organism>
<dbReference type="EMBL" id="CP165734">
    <property type="protein sequence ID" value="XDV60829.1"/>
    <property type="molecule type" value="Genomic_DNA"/>
</dbReference>
<dbReference type="AlphaFoldDB" id="A0AB39XSE4"/>
<sequence>MFVDDQERDIKGAIACGLSTVWFDVRHPQNSSRQALHMLGLAFRQRSHPCPKSIFSSRTMPAGSGIRWRIPKTCRTIRRGSS</sequence>
<name>A0AB39XSE4_9BRAD</name>
<protein>
    <submittedName>
        <fullName evidence="1">Uncharacterized protein</fullName>
    </submittedName>
</protein>
<accession>A0AB39XSE4</accession>
<reference evidence="1" key="1">
    <citation type="submission" date="2024-08" db="EMBL/GenBank/DDBJ databases">
        <authorList>
            <person name="Chaddad Z."/>
            <person name="Lamrabet M."/>
            <person name="Bouhnik O."/>
            <person name="Alami S."/>
            <person name="Wipf D."/>
            <person name="Courty P.E."/>
            <person name="Missbah El Idrissi M."/>
        </authorList>
    </citation>
    <scope>NUCLEOTIDE SEQUENCE</scope>
    <source>
        <strain evidence="1">LLZ17</strain>
    </source>
</reference>